<evidence type="ECO:0000256" key="3">
    <source>
        <dbReference type="ARBA" id="ARBA00004906"/>
    </source>
</evidence>
<evidence type="ECO:0000256" key="15">
    <source>
        <dbReference type="PROSITE-ProRule" id="PRU00175"/>
    </source>
</evidence>
<evidence type="ECO:0000256" key="18">
    <source>
        <dbReference type="SAM" id="SignalP"/>
    </source>
</evidence>
<dbReference type="EC" id="2.3.2.27" evidence="4"/>
<accession>A0ABC8SD65</accession>
<feature type="domain" description="RING-type" evidence="19">
    <location>
        <begin position="133"/>
        <end position="175"/>
    </location>
</feature>
<comment type="caution">
    <text evidence="20">The sequence shown here is derived from an EMBL/GenBank/DDBJ whole genome shotgun (WGS) entry which is preliminary data.</text>
</comment>
<keyword evidence="8 18" id="KW-0732">Signal</keyword>
<gene>
    <name evidence="20" type="ORF">ILEXP_LOCUS23540</name>
</gene>
<keyword evidence="21" id="KW-1185">Reference proteome</keyword>
<feature type="transmembrane region" description="Helical" evidence="17">
    <location>
        <begin position="58"/>
        <end position="79"/>
    </location>
</feature>
<evidence type="ECO:0000256" key="16">
    <source>
        <dbReference type="SAM" id="MobiDB-lite"/>
    </source>
</evidence>
<dbReference type="CDD" id="cd16461">
    <property type="entry name" value="RING-H2_EL5-like"/>
    <property type="match status" value="1"/>
</dbReference>
<comment type="similarity">
    <text evidence="14">Belongs to the RING-type zinc finger family. ATL subfamily.</text>
</comment>
<keyword evidence="5" id="KW-0808">Transferase</keyword>
<keyword evidence="9 15" id="KW-0863">Zinc-finger</keyword>
<sequence length="459" mass="52312">MEQLNVFILLLHLMFFDVKAQSSTSENGNGSLSQGVSSGFQPNLAVVIGVSSGFQPNLAVVIGTLSVMLSLTFILLIFAKFCHSASSVPNQQIQDGVLVNSRSRFSGIDRTVIESLPFFRFSALKGSREGLECAVCLSKFEDFEILRLLPKCKHAFHIDCIDQWLENHSSCPICRHKVSADDLSFLTYSNSLRFLSNQSELREELDLELFVQREEDQKGSSRLSIGSSFRKLYNGKKEEELLTKEPCDVDENQKAFHKHNHKIIVSDVVFKNRWSNVNSSDLMILNSEMLNAMSSNRFSSLDSKNEQSPTARVIEDGHVMNIKEEMERKREFESKFSQIKQGSCESESNSSNGSKVLNATGKRSMSEITVHPRFREFNMKNSSKQSFPENTVEEERTRRLWLPIAQRTVQWFVNREKRSPQYPLLRGIKLDNDPLKSCNTRESLNDPLKSRNMRESLNV</sequence>
<dbReference type="AlphaFoldDB" id="A0ABC8SD65"/>
<organism evidence="20 21">
    <name type="scientific">Ilex paraguariensis</name>
    <name type="common">yerba mate</name>
    <dbReference type="NCBI Taxonomy" id="185542"/>
    <lineage>
        <taxon>Eukaryota</taxon>
        <taxon>Viridiplantae</taxon>
        <taxon>Streptophyta</taxon>
        <taxon>Embryophyta</taxon>
        <taxon>Tracheophyta</taxon>
        <taxon>Spermatophyta</taxon>
        <taxon>Magnoliopsida</taxon>
        <taxon>eudicotyledons</taxon>
        <taxon>Gunneridae</taxon>
        <taxon>Pentapetalae</taxon>
        <taxon>asterids</taxon>
        <taxon>campanulids</taxon>
        <taxon>Aquifoliales</taxon>
        <taxon>Aquifoliaceae</taxon>
        <taxon>Ilex</taxon>
    </lineage>
</organism>
<dbReference type="SMART" id="SM00184">
    <property type="entry name" value="RING"/>
    <property type="match status" value="1"/>
</dbReference>
<dbReference type="Pfam" id="PF13639">
    <property type="entry name" value="zf-RING_2"/>
    <property type="match status" value="1"/>
</dbReference>
<evidence type="ECO:0000256" key="4">
    <source>
        <dbReference type="ARBA" id="ARBA00012483"/>
    </source>
</evidence>
<evidence type="ECO:0000313" key="21">
    <source>
        <dbReference type="Proteomes" id="UP001642360"/>
    </source>
</evidence>
<dbReference type="PANTHER" id="PTHR46539">
    <property type="entry name" value="E3 UBIQUITIN-PROTEIN LIGASE ATL42"/>
    <property type="match status" value="1"/>
</dbReference>
<feature type="compositionally biased region" description="Basic and acidic residues" evidence="16">
    <location>
        <begin position="448"/>
        <end position="459"/>
    </location>
</feature>
<evidence type="ECO:0000259" key="19">
    <source>
        <dbReference type="PROSITE" id="PS50089"/>
    </source>
</evidence>
<feature type="compositionally biased region" description="Polar residues" evidence="16">
    <location>
        <begin position="355"/>
        <end position="364"/>
    </location>
</feature>
<evidence type="ECO:0000256" key="17">
    <source>
        <dbReference type="SAM" id="Phobius"/>
    </source>
</evidence>
<evidence type="ECO:0000256" key="1">
    <source>
        <dbReference type="ARBA" id="ARBA00000900"/>
    </source>
</evidence>
<proteinExistence type="inferred from homology"/>
<evidence type="ECO:0000256" key="10">
    <source>
        <dbReference type="ARBA" id="ARBA00022786"/>
    </source>
</evidence>
<evidence type="ECO:0000256" key="2">
    <source>
        <dbReference type="ARBA" id="ARBA00004167"/>
    </source>
</evidence>
<dbReference type="InterPro" id="IPR001841">
    <property type="entry name" value="Znf_RING"/>
</dbReference>
<evidence type="ECO:0000256" key="13">
    <source>
        <dbReference type="ARBA" id="ARBA00023136"/>
    </source>
</evidence>
<evidence type="ECO:0000256" key="8">
    <source>
        <dbReference type="ARBA" id="ARBA00022729"/>
    </source>
</evidence>
<dbReference type="PANTHER" id="PTHR46539:SF1">
    <property type="entry name" value="E3 UBIQUITIN-PROTEIN LIGASE ATL42"/>
    <property type="match status" value="1"/>
</dbReference>
<keyword evidence="10" id="KW-0833">Ubl conjugation pathway</keyword>
<keyword evidence="6 17" id="KW-0812">Transmembrane</keyword>
<evidence type="ECO:0000256" key="9">
    <source>
        <dbReference type="ARBA" id="ARBA00022771"/>
    </source>
</evidence>
<keyword evidence="12 17" id="KW-1133">Transmembrane helix</keyword>
<name>A0ABC8SD65_9AQUA</name>
<evidence type="ECO:0000256" key="5">
    <source>
        <dbReference type="ARBA" id="ARBA00022679"/>
    </source>
</evidence>
<feature type="chain" id="PRO_5044744586" description="RING-type E3 ubiquitin transferase" evidence="18">
    <location>
        <begin position="21"/>
        <end position="459"/>
    </location>
</feature>
<keyword evidence="13 17" id="KW-0472">Membrane</keyword>
<dbReference type="InterPro" id="IPR013083">
    <property type="entry name" value="Znf_RING/FYVE/PHD"/>
</dbReference>
<feature type="signal peptide" evidence="18">
    <location>
        <begin position="1"/>
        <end position="20"/>
    </location>
</feature>
<feature type="region of interest" description="Disordered" evidence="16">
    <location>
        <begin position="332"/>
        <end position="364"/>
    </location>
</feature>
<keyword evidence="7" id="KW-0479">Metal-binding</keyword>
<dbReference type="Proteomes" id="UP001642360">
    <property type="component" value="Unassembled WGS sequence"/>
</dbReference>
<feature type="compositionally biased region" description="Low complexity" evidence="16">
    <location>
        <begin position="342"/>
        <end position="354"/>
    </location>
</feature>
<dbReference type="PROSITE" id="PS50089">
    <property type="entry name" value="ZF_RING_2"/>
    <property type="match status" value="1"/>
</dbReference>
<dbReference type="Gene3D" id="3.30.40.10">
    <property type="entry name" value="Zinc/RING finger domain, C3HC4 (zinc finger)"/>
    <property type="match status" value="1"/>
</dbReference>
<dbReference type="SUPFAM" id="SSF57850">
    <property type="entry name" value="RING/U-box"/>
    <property type="match status" value="1"/>
</dbReference>
<dbReference type="FunFam" id="3.30.40.10:FF:000285">
    <property type="entry name" value="RING-H2 finger protein ATL43"/>
    <property type="match status" value="1"/>
</dbReference>
<evidence type="ECO:0000256" key="14">
    <source>
        <dbReference type="ARBA" id="ARBA00024209"/>
    </source>
</evidence>
<dbReference type="GO" id="GO:0008270">
    <property type="term" value="F:zinc ion binding"/>
    <property type="evidence" value="ECO:0007669"/>
    <property type="project" value="UniProtKB-KW"/>
</dbReference>
<keyword evidence="11" id="KW-0862">Zinc</keyword>
<dbReference type="GO" id="GO:0016020">
    <property type="term" value="C:membrane"/>
    <property type="evidence" value="ECO:0007669"/>
    <property type="project" value="UniProtKB-SubCell"/>
</dbReference>
<dbReference type="GO" id="GO:0061630">
    <property type="term" value="F:ubiquitin protein ligase activity"/>
    <property type="evidence" value="ECO:0007669"/>
    <property type="project" value="UniProtKB-EC"/>
</dbReference>
<comment type="pathway">
    <text evidence="3">Protein modification; protein ubiquitination.</text>
</comment>
<dbReference type="EMBL" id="CAUOFW020002647">
    <property type="protein sequence ID" value="CAK9155148.1"/>
    <property type="molecule type" value="Genomic_DNA"/>
</dbReference>
<protein>
    <recommendedName>
        <fullName evidence="4">RING-type E3 ubiquitin transferase</fullName>
        <ecNumber evidence="4">2.3.2.27</ecNumber>
    </recommendedName>
</protein>
<comment type="subcellular location">
    <subcellularLocation>
        <location evidence="2">Membrane</location>
        <topology evidence="2">Single-pass membrane protein</topology>
    </subcellularLocation>
</comment>
<evidence type="ECO:0000256" key="11">
    <source>
        <dbReference type="ARBA" id="ARBA00022833"/>
    </source>
</evidence>
<evidence type="ECO:0000256" key="7">
    <source>
        <dbReference type="ARBA" id="ARBA00022723"/>
    </source>
</evidence>
<feature type="region of interest" description="Disordered" evidence="16">
    <location>
        <begin position="435"/>
        <end position="459"/>
    </location>
</feature>
<evidence type="ECO:0000256" key="6">
    <source>
        <dbReference type="ARBA" id="ARBA00022692"/>
    </source>
</evidence>
<reference evidence="20 21" key="1">
    <citation type="submission" date="2024-02" db="EMBL/GenBank/DDBJ databases">
        <authorList>
            <person name="Vignale AGUSTIN F."/>
            <person name="Sosa J E."/>
            <person name="Modenutti C."/>
        </authorList>
    </citation>
    <scope>NUCLEOTIDE SEQUENCE [LARGE SCALE GENOMIC DNA]</scope>
</reference>
<comment type="catalytic activity">
    <reaction evidence="1">
        <text>S-ubiquitinyl-[E2 ubiquitin-conjugating enzyme]-L-cysteine + [acceptor protein]-L-lysine = [E2 ubiquitin-conjugating enzyme]-L-cysteine + N(6)-ubiquitinyl-[acceptor protein]-L-lysine.</text>
        <dbReference type="EC" id="2.3.2.27"/>
    </reaction>
</comment>
<evidence type="ECO:0000313" key="20">
    <source>
        <dbReference type="EMBL" id="CAK9155148.1"/>
    </source>
</evidence>
<evidence type="ECO:0000256" key="12">
    <source>
        <dbReference type="ARBA" id="ARBA00022989"/>
    </source>
</evidence>